<dbReference type="InterPro" id="IPR007863">
    <property type="entry name" value="Peptidase_M16_C"/>
</dbReference>
<dbReference type="GO" id="GO:0008233">
    <property type="term" value="F:peptidase activity"/>
    <property type="evidence" value="ECO:0007669"/>
    <property type="project" value="UniProtKB-KW"/>
</dbReference>
<reference evidence="2" key="1">
    <citation type="submission" date="2022-10" db="EMBL/GenBank/DDBJ databases">
        <title>Novel sulphate-reducing endosymbionts in the free-living metamonad Anaeramoeba.</title>
        <authorList>
            <person name="Jerlstrom-Hultqvist J."/>
            <person name="Cepicka I."/>
            <person name="Gallot-Lavallee L."/>
            <person name="Salas-Leiva D."/>
            <person name="Curtis B.A."/>
            <person name="Zahonova K."/>
            <person name="Pipaliya S."/>
            <person name="Dacks J."/>
            <person name="Roger A.J."/>
        </authorList>
    </citation>
    <scope>NUCLEOTIDE SEQUENCE</scope>
    <source>
        <strain evidence="2">BMAN</strain>
    </source>
</reference>
<dbReference type="InterPro" id="IPR011249">
    <property type="entry name" value="Metalloenz_LuxS/M16"/>
</dbReference>
<dbReference type="FunFam" id="3.30.830.10:FF:000015">
    <property type="entry name" value="Putative zinc metalloprotease"/>
    <property type="match status" value="1"/>
</dbReference>
<dbReference type="FunFam" id="3.30.830.10:FF:000031">
    <property type="entry name" value="Putative zinc metalloprotease"/>
    <property type="match status" value="1"/>
</dbReference>
<dbReference type="InterPro" id="IPR013578">
    <property type="entry name" value="Peptidase_M16C_assoc"/>
</dbReference>
<evidence type="ECO:0000259" key="1">
    <source>
        <dbReference type="SMART" id="SM01264"/>
    </source>
</evidence>
<dbReference type="OrthoDB" id="4953at2759"/>
<feature type="domain" description="Peptidase M16C associated" evidence="1">
    <location>
        <begin position="457"/>
        <end position="735"/>
    </location>
</feature>
<dbReference type="InterPro" id="IPR011765">
    <property type="entry name" value="Pept_M16_N"/>
</dbReference>
<gene>
    <name evidence="2" type="ORF">M0811_01479</name>
</gene>
<dbReference type="EMBL" id="JAPDFW010000081">
    <property type="protein sequence ID" value="KAJ5072464.1"/>
    <property type="molecule type" value="Genomic_DNA"/>
</dbReference>
<dbReference type="Proteomes" id="UP001149090">
    <property type="component" value="Unassembled WGS sequence"/>
</dbReference>
<sequence length="1043" mass="120499">MQTNHWEKIQEVSIEAGILLQKFQSKLTNIVVAIAQVEGPMVNGYVAIPTEAKDDDGCPHVLEHSIFLGSEEYPYKGLLDLVANRCFAEGTNAWTATDHTAYVYQTAGDQGFLQLLPVFIDHILFPLLQQEGFLTEVHHIDGEGKDSGVVYNEMQAIENTNSRLSYRTLKQKLFTDESGYSSETGGKVENLRKLQLEKVKQFHKQLYRPDNMEIIIIGKINPEDVFQKLYPIEMKIKKKNEDQKEKSNERPWSSPLPKLQESVDVTVKFPDDAEETGIVRIGFRGLKYNQFLKNHAIELLLDYLTETAISPLQSAMIEIEDPFCTEIAAGTFDYSETASMFTFEGVPKSKLYMIKDKFFEVINKIISEKNFDLDRMTALMTRQRLQYLDILESKPQSRIPYFFIFDFLYNDPKNADNFKQIFNVNERLKELEAKDKQFWLDLIKESFGEKHYVCVVGEPSKEKGKELQEAEKLRLEKQKQELGDQRIKELDEELKKAIETVSKEIPKEVINSFEIPDISRIGKIPITTQINDEKSLEINEDKEKAEKLYAHLGMQEDPHVPFFIQFDQITSSFVEYRVLLDSSKLPSNLRPFIELYLEVIFKTQIQQEGGELISHEQVVSKLEKDTISYSNSVGFEGSQNFSCGAFGQLVILQIKCESAKYRLGIEWIRDILWNTLFPIERLKVAATTLLNDVARNKRDGMKVAFSGIKSLLFDKEKSNHVATNMINQHKFLTQFMKDLEQNEKSAIDLFYQFRNQLCKLENLRIQVVGDILSLEKPKEPWNDIFVPSKIKEQKMEEKTENEKINQNQSFIAQLTQFKNSNQLKREKKEKIGAVIGLSSVESTFSVQAVNGLESFDHNDIPALSIAIKYLTTMEGIMWNKIRGLGLAYGYGIFSLVEQGFIYFYLYRAGDSVKAYLQTKEMIDDFLSKKIQFEKDEFDAAKTVVISSLIRRESKTSSRGLQSLMDLFRKIPRYNQLLLIKTQQVQIDDLYLVLEKYLKPLFDENSTDLILVTNPSNVQSIQQGFEKMNRKLELFEDVESFFER</sequence>
<comment type="caution">
    <text evidence="2">The sequence shown here is derived from an EMBL/GenBank/DDBJ whole genome shotgun (WGS) entry which is preliminary data.</text>
</comment>
<evidence type="ECO:0000313" key="2">
    <source>
        <dbReference type="EMBL" id="KAJ5072464.1"/>
    </source>
</evidence>
<name>A0A9Q0RB86_ANAIG</name>
<keyword evidence="3" id="KW-1185">Reference proteome</keyword>
<keyword evidence="2" id="KW-0378">Hydrolase</keyword>
<organism evidence="2 3">
    <name type="scientific">Anaeramoeba ignava</name>
    <name type="common">Anaerobic marine amoeba</name>
    <dbReference type="NCBI Taxonomy" id="1746090"/>
    <lineage>
        <taxon>Eukaryota</taxon>
        <taxon>Metamonada</taxon>
        <taxon>Anaeramoebidae</taxon>
        <taxon>Anaeramoeba</taxon>
    </lineage>
</organism>
<dbReference type="SUPFAM" id="SSF63411">
    <property type="entry name" value="LuxS/MPP-like metallohydrolase"/>
    <property type="match status" value="4"/>
</dbReference>
<dbReference type="OMA" id="CVEGPFW"/>
<protein>
    <submittedName>
        <fullName evidence="2">Presequence protease</fullName>
    </submittedName>
</protein>
<dbReference type="Pfam" id="PF05193">
    <property type="entry name" value="Peptidase_M16_C"/>
    <property type="match status" value="1"/>
</dbReference>
<dbReference type="PANTHER" id="PTHR43016">
    <property type="entry name" value="PRESEQUENCE PROTEASE"/>
    <property type="match status" value="1"/>
</dbReference>
<evidence type="ECO:0000313" key="3">
    <source>
        <dbReference type="Proteomes" id="UP001149090"/>
    </source>
</evidence>
<dbReference type="GO" id="GO:0046872">
    <property type="term" value="F:metal ion binding"/>
    <property type="evidence" value="ECO:0007669"/>
    <property type="project" value="InterPro"/>
</dbReference>
<proteinExistence type="predicted"/>
<dbReference type="Pfam" id="PF00675">
    <property type="entry name" value="Peptidase_M16"/>
    <property type="match status" value="1"/>
</dbReference>
<dbReference type="GO" id="GO:0006508">
    <property type="term" value="P:proteolysis"/>
    <property type="evidence" value="ECO:0007669"/>
    <property type="project" value="UniProtKB-KW"/>
</dbReference>
<dbReference type="SMART" id="SM01264">
    <property type="entry name" value="M16C_associated"/>
    <property type="match status" value="1"/>
</dbReference>
<dbReference type="AlphaFoldDB" id="A0A9Q0RB86"/>
<dbReference type="Gene3D" id="3.30.830.10">
    <property type="entry name" value="Metalloenzyme, LuxS/M16 peptidase-like"/>
    <property type="match status" value="4"/>
</dbReference>
<accession>A0A9Q0RB86</accession>
<keyword evidence="2" id="KW-0645">Protease</keyword>
<dbReference type="PANTHER" id="PTHR43016:SF16">
    <property type="entry name" value="METALLOPROTEASE, PUTATIVE (AFU_ORTHOLOGUE AFUA_4G07610)-RELATED"/>
    <property type="match status" value="1"/>
</dbReference>